<dbReference type="EMBL" id="NOXT01000094">
    <property type="protein sequence ID" value="OYQ31093.1"/>
    <property type="molecule type" value="Genomic_DNA"/>
</dbReference>
<dbReference type="Pfam" id="PF00814">
    <property type="entry name" value="TsaD"/>
    <property type="match status" value="1"/>
</dbReference>
<dbReference type="NCBIfam" id="TIGR03725">
    <property type="entry name" value="T6A_YeaZ"/>
    <property type="match status" value="1"/>
</dbReference>
<comment type="caution">
    <text evidence="2">The sequence shown here is derived from an EMBL/GenBank/DDBJ whole genome shotgun (WGS) entry which is preliminary data.</text>
</comment>
<evidence type="ECO:0000313" key="2">
    <source>
        <dbReference type="EMBL" id="OYQ31093.1"/>
    </source>
</evidence>
<keyword evidence="2" id="KW-0808">Transferase</keyword>
<dbReference type="GO" id="GO:0016740">
    <property type="term" value="F:transferase activity"/>
    <property type="evidence" value="ECO:0007669"/>
    <property type="project" value="UniProtKB-KW"/>
</dbReference>
<dbReference type="Gene3D" id="3.30.420.40">
    <property type="match status" value="2"/>
</dbReference>
<gene>
    <name evidence="2" type="primary">tsaB</name>
    <name evidence="2" type="ORF">CHU93_05385</name>
</gene>
<dbReference type="AlphaFoldDB" id="A0A255YPG7"/>
<name>A0A255YPG7_9SPHN</name>
<keyword evidence="3" id="KW-1185">Reference proteome</keyword>
<dbReference type="GO" id="GO:0002949">
    <property type="term" value="P:tRNA threonylcarbamoyladenosine modification"/>
    <property type="evidence" value="ECO:0007669"/>
    <property type="project" value="InterPro"/>
</dbReference>
<evidence type="ECO:0000259" key="1">
    <source>
        <dbReference type="Pfam" id="PF00814"/>
    </source>
</evidence>
<dbReference type="Proteomes" id="UP000216991">
    <property type="component" value="Unassembled WGS sequence"/>
</dbReference>
<dbReference type="InterPro" id="IPR000905">
    <property type="entry name" value="Gcp-like_dom"/>
</dbReference>
<reference evidence="2 3" key="1">
    <citation type="submission" date="2017-07" db="EMBL/GenBank/DDBJ databases">
        <title>Sandarakinorhabdus cyanobacteriorum sp. nov., a novel bacterium isolated from cyanobacterial aggregates in a eutrophic lake.</title>
        <authorList>
            <person name="Cai H."/>
        </authorList>
    </citation>
    <scope>NUCLEOTIDE SEQUENCE [LARGE SCALE GENOMIC DNA]</scope>
    <source>
        <strain evidence="2 3">TH057</strain>
    </source>
</reference>
<organism evidence="2 3">
    <name type="scientific">Sandarakinorhabdus cyanobacteriorum</name>
    <dbReference type="NCBI Taxonomy" id="1981098"/>
    <lineage>
        <taxon>Bacteria</taxon>
        <taxon>Pseudomonadati</taxon>
        <taxon>Pseudomonadota</taxon>
        <taxon>Alphaproteobacteria</taxon>
        <taxon>Sphingomonadales</taxon>
        <taxon>Sphingosinicellaceae</taxon>
        <taxon>Sandarakinorhabdus</taxon>
    </lineage>
</organism>
<dbReference type="InterPro" id="IPR022496">
    <property type="entry name" value="T6A_TsaB"/>
</dbReference>
<accession>A0A255YPG7</accession>
<evidence type="ECO:0000313" key="3">
    <source>
        <dbReference type="Proteomes" id="UP000216991"/>
    </source>
</evidence>
<proteinExistence type="predicted"/>
<sequence>MLHRQGHRRGPVPAPAAPVVRGRCPHPVRTLAISTSSPALSIALVDGAAVLARHHALIGRGHAEALVPAVQALLAGRVPGRILVDVGPGSYTGIRIGIAGARALGLAWGVPVHGISALSLVAAQGFAADAGLSQLWALIDAGRGQVAGARLGRDLVAGGHGLLAGPADDGVALAGAGALLWGRPAVHGDHPDAGFAGVLPDAALLSPQALYAGD</sequence>
<feature type="domain" description="Gcp-like" evidence="1">
    <location>
        <begin position="59"/>
        <end position="153"/>
    </location>
</feature>
<protein>
    <submittedName>
        <fullName evidence="2">tRNA (Adenosine(37)-N6)-threonylcarbamoyltransferase complex dimerization subunit type 1 TsaB</fullName>
    </submittedName>
</protein>
<dbReference type="SUPFAM" id="SSF53067">
    <property type="entry name" value="Actin-like ATPase domain"/>
    <property type="match status" value="1"/>
</dbReference>
<dbReference type="InterPro" id="IPR043129">
    <property type="entry name" value="ATPase_NBD"/>
</dbReference>